<gene>
    <name evidence="1" type="ORF">CR513_34637</name>
</gene>
<dbReference type="AlphaFoldDB" id="A0A371G1A1"/>
<comment type="caution">
    <text evidence="1">The sequence shown here is derived from an EMBL/GenBank/DDBJ whole genome shotgun (WGS) entry which is preliminary data.</text>
</comment>
<proteinExistence type="predicted"/>
<reference evidence="1" key="1">
    <citation type="submission" date="2018-05" db="EMBL/GenBank/DDBJ databases">
        <title>Draft genome of Mucuna pruriens seed.</title>
        <authorList>
            <person name="Nnadi N.E."/>
            <person name="Vos R."/>
            <person name="Hasami M.H."/>
            <person name="Devisetty U.K."/>
            <person name="Aguiy J.C."/>
        </authorList>
    </citation>
    <scope>NUCLEOTIDE SEQUENCE [LARGE SCALE GENOMIC DNA]</scope>
    <source>
        <strain evidence="1">JCA_2017</strain>
    </source>
</reference>
<evidence type="ECO:0008006" key="3">
    <source>
        <dbReference type="Google" id="ProtNLM"/>
    </source>
</evidence>
<evidence type="ECO:0000313" key="2">
    <source>
        <dbReference type="Proteomes" id="UP000257109"/>
    </source>
</evidence>
<dbReference type="EMBL" id="QJKJ01007080">
    <property type="protein sequence ID" value="RDX84329.1"/>
    <property type="molecule type" value="Genomic_DNA"/>
</dbReference>
<protein>
    <recommendedName>
        <fullName evidence="3">Reverse transcriptase Ty1/copia-type domain-containing protein</fullName>
    </recommendedName>
</protein>
<name>A0A371G1A1_MUCPR</name>
<sequence>MPIGLLLCKLNSPRCSRTTLRHSLLFPLISFLFGAYGFFQVKENTDGSLNKYKARLVAKGFNQHYVHCSLLLVVFNPEMLQGNYNCFHDSYNCHSEH</sequence>
<accession>A0A371G1A1</accession>
<evidence type="ECO:0000313" key="1">
    <source>
        <dbReference type="EMBL" id="RDX84329.1"/>
    </source>
</evidence>
<feature type="non-terminal residue" evidence="1">
    <location>
        <position position="1"/>
    </location>
</feature>
<keyword evidence="2" id="KW-1185">Reference proteome</keyword>
<organism evidence="1 2">
    <name type="scientific">Mucuna pruriens</name>
    <name type="common">Velvet bean</name>
    <name type="synonym">Dolichos pruriens</name>
    <dbReference type="NCBI Taxonomy" id="157652"/>
    <lineage>
        <taxon>Eukaryota</taxon>
        <taxon>Viridiplantae</taxon>
        <taxon>Streptophyta</taxon>
        <taxon>Embryophyta</taxon>
        <taxon>Tracheophyta</taxon>
        <taxon>Spermatophyta</taxon>
        <taxon>Magnoliopsida</taxon>
        <taxon>eudicotyledons</taxon>
        <taxon>Gunneridae</taxon>
        <taxon>Pentapetalae</taxon>
        <taxon>rosids</taxon>
        <taxon>fabids</taxon>
        <taxon>Fabales</taxon>
        <taxon>Fabaceae</taxon>
        <taxon>Papilionoideae</taxon>
        <taxon>50 kb inversion clade</taxon>
        <taxon>NPAAA clade</taxon>
        <taxon>indigoferoid/millettioid clade</taxon>
        <taxon>Phaseoleae</taxon>
        <taxon>Mucuna</taxon>
    </lineage>
</organism>
<dbReference type="Proteomes" id="UP000257109">
    <property type="component" value="Unassembled WGS sequence"/>
</dbReference>